<dbReference type="SUPFAM" id="SSF55874">
    <property type="entry name" value="ATPase domain of HSP90 chaperone/DNA topoisomerase II/histidine kinase"/>
    <property type="match status" value="1"/>
</dbReference>
<dbReference type="SUPFAM" id="SSF47384">
    <property type="entry name" value="Homodimeric domain of signal transducing histidine kinase"/>
    <property type="match status" value="1"/>
</dbReference>
<dbReference type="InterPro" id="IPR035965">
    <property type="entry name" value="PAS-like_dom_sf"/>
</dbReference>
<dbReference type="GO" id="GO:0005524">
    <property type="term" value="F:ATP binding"/>
    <property type="evidence" value="ECO:0007669"/>
    <property type="project" value="UniProtKB-KW"/>
</dbReference>
<dbReference type="SMART" id="SM00387">
    <property type="entry name" value="HATPase_c"/>
    <property type="match status" value="1"/>
</dbReference>
<feature type="region of interest" description="Disordered" evidence="14">
    <location>
        <begin position="734"/>
        <end position="757"/>
    </location>
</feature>
<evidence type="ECO:0000256" key="7">
    <source>
        <dbReference type="ARBA" id="ARBA00022692"/>
    </source>
</evidence>
<dbReference type="CDD" id="cd00082">
    <property type="entry name" value="HisKA"/>
    <property type="match status" value="1"/>
</dbReference>
<dbReference type="PANTHER" id="PTHR42878:SF7">
    <property type="entry name" value="SENSOR HISTIDINE KINASE GLRK"/>
    <property type="match status" value="1"/>
</dbReference>
<evidence type="ECO:0000256" key="11">
    <source>
        <dbReference type="ARBA" id="ARBA00022989"/>
    </source>
</evidence>
<dbReference type="Pfam" id="PF00512">
    <property type="entry name" value="HisKA"/>
    <property type="match status" value="1"/>
</dbReference>
<keyword evidence="6 18" id="KW-0808">Transferase</keyword>
<feature type="transmembrane region" description="Helical" evidence="15">
    <location>
        <begin position="103"/>
        <end position="126"/>
    </location>
</feature>
<dbReference type="PROSITE" id="PS50109">
    <property type="entry name" value="HIS_KIN"/>
    <property type="match status" value="1"/>
</dbReference>
<dbReference type="Proteomes" id="UP000245086">
    <property type="component" value="Unassembled WGS sequence"/>
</dbReference>
<dbReference type="Pfam" id="PF00672">
    <property type="entry name" value="HAMP"/>
    <property type="match status" value="1"/>
</dbReference>
<dbReference type="InterPro" id="IPR004358">
    <property type="entry name" value="Sig_transdc_His_kin-like_C"/>
</dbReference>
<keyword evidence="5" id="KW-0597">Phosphoprotein</keyword>
<dbReference type="InterPro" id="IPR036097">
    <property type="entry name" value="HisK_dim/P_sf"/>
</dbReference>
<dbReference type="AlphaFoldDB" id="A0A2P2E7X5"/>
<evidence type="ECO:0000256" key="5">
    <source>
        <dbReference type="ARBA" id="ARBA00022553"/>
    </source>
</evidence>
<feature type="transmembrane region" description="Helical" evidence="15">
    <location>
        <begin position="62"/>
        <end position="82"/>
    </location>
</feature>
<dbReference type="SMART" id="SM00304">
    <property type="entry name" value="HAMP"/>
    <property type="match status" value="1"/>
</dbReference>
<evidence type="ECO:0000313" key="19">
    <source>
        <dbReference type="Proteomes" id="UP000245086"/>
    </source>
</evidence>
<dbReference type="InterPro" id="IPR050351">
    <property type="entry name" value="BphY/WalK/GraS-like"/>
</dbReference>
<dbReference type="FunFam" id="1.10.287.130:FF:000107">
    <property type="entry name" value="Sensor histidine kinase YycG"/>
    <property type="match status" value="1"/>
</dbReference>
<keyword evidence="9 18" id="KW-0418">Kinase</keyword>
<dbReference type="EMBL" id="BFBR01000002">
    <property type="protein sequence ID" value="GBF57163.1"/>
    <property type="molecule type" value="Genomic_DNA"/>
</dbReference>
<dbReference type="PIRSF" id="PIRSF037532">
    <property type="entry name" value="STHK_NtrY"/>
    <property type="match status" value="1"/>
</dbReference>
<keyword evidence="7 15" id="KW-0812">Transmembrane</keyword>
<evidence type="ECO:0000256" key="4">
    <source>
        <dbReference type="ARBA" id="ARBA00022475"/>
    </source>
</evidence>
<proteinExistence type="predicted"/>
<dbReference type="GO" id="GO:0007234">
    <property type="term" value="P:osmosensory signaling via phosphorelay pathway"/>
    <property type="evidence" value="ECO:0007669"/>
    <property type="project" value="TreeGrafter"/>
</dbReference>
<protein>
    <recommendedName>
        <fullName evidence="3">histidine kinase</fullName>
        <ecNumber evidence="3">2.7.13.3</ecNumber>
    </recommendedName>
</protein>
<dbReference type="Pfam" id="PF19312">
    <property type="entry name" value="NtrY_N"/>
    <property type="match status" value="1"/>
</dbReference>
<evidence type="ECO:0000256" key="14">
    <source>
        <dbReference type="SAM" id="MobiDB-lite"/>
    </source>
</evidence>
<evidence type="ECO:0000313" key="18">
    <source>
        <dbReference type="EMBL" id="GBF57163.1"/>
    </source>
</evidence>
<dbReference type="InterPro" id="IPR036890">
    <property type="entry name" value="HATPase_C_sf"/>
</dbReference>
<gene>
    <name evidence="18" type="primary">walK</name>
    <name evidence="18" type="ORF">PbB2_00823</name>
</gene>
<evidence type="ECO:0000256" key="1">
    <source>
        <dbReference type="ARBA" id="ARBA00000085"/>
    </source>
</evidence>
<dbReference type="Pfam" id="PF02518">
    <property type="entry name" value="HATPase_c"/>
    <property type="match status" value="1"/>
</dbReference>
<evidence type="ECO:0000259" key="17">
    <source>
        <dbReference type="PROSITE" id="PS50885"/>
    </source>
</evidence>
<feature type="transmembrane region" description="Helical" evidence="15">
    <location>
        <begin position="32"/>
        <end position="50"/>
    </location>
</feature>
<dbReference type="SUPFAM" id="SSF55785">
    <property type="entry name" value="PYP-like sensor domain (PAS domain)"/>
    <property type="match status" value="1"/>
</dbReference>
<keyword evidence="11 15" id="KW-1133">Transmembrane helix</keyword>
<evidence type="ECO:0000256" key="3">
    <source>
        <dbReference type="ARBA" id="ARBA00012438"/>
    </source>
</evidence>
<keyword evidence="10" id="KW-0067">ATP-binding</keyword>
<reference evidence="18 19" key="1">
    <citation type="journal article" date="2018" name="Genome Announc.">
        <title>Draft Genome Sequence of "Candidatus Phycosocius bacilliformis," an Alphaproteobacterial Ectosymbiont of the Hydrocarbon-Producing Green Alga Botryococcus braunii.</title>
        <authorList>
            <person name="Tanabe Y."/>
            <person name="Yamaguchi H."/>
            <person name="Watanabe M.M."/>
        </authorList>
    </citation>
    <scope>NUCLEOTIDE SEQUENCE [LARGE SCALE GENOMIC DNA]</scope>
    <source>
        <strain evidence="18 19">BOTRYCO-2</strain>
    </source>
</reference>
<keyword evidence="4" id="KW-1003">Cell membrane</keyword>
<evidence type="ECO:0000256" key="15">
    <source>
        <dbReference type="SAM" id="Phobius"/>
    </source>
</evidence>
<keyword evidence="19" id="KW-1185">Reference proteome</keyword>
<dbReference type="GO" id="GO:0005886">
    <property type="term" value="C:plasma membrane"/>
    <property type="evidence" value="ECO:0007669"/>
    <property type="project" value="UniProtKB-SubCell"/>
</dbReference>
<dbReference type="Gene3D" id="6.10.340.10">
    <property type="match status" value="1"/>
</dbReference>
<comment type="catalytic activity">
    <reaction evidence="1">
        <text>ATP + protein L-histidine = ADP + protein N-phospho-L-histidine.</text>
        <dbReference type="EC" id="2.7.13.3"/>
    </reaction>
</comment>
<sequence>MESVDPASNRVKPANRRRQDLSEAARISVTDMGAYVLAVILTFIGLLFAVSGGDIVGPASNWILALLIISGLVIGYLSVRVGSRLLALRKAGQKAQSGARLHLRFVMLFAANGVIPVILISLFSALTIGQGIQAWFSSQVRDAVQATRILGNQAVEKTAEATKVDIAAMAVDLNASAIQLKVDPDAYRQYLAVQADRRGFVAAYVLNAQGTKLAQAQRPQGVPQFILPDPDDFATAQAGDVSINIDRSAVVRALYRLDAFSNSYLAVVRLPEPGQLSLFEKATAAVYAYQLIEERQGLLQLLFALAYLEIVLLVLIGSVWLGLASAGRISAPIGLLADAAERVRTGDMSARVAQVGGGDEISALATTFNKMTGELQFQRRALEEAAEYAETRSAFIRAVLEGVSAGVVSLDGSNSVRAANGSASRLLQSADGRLEGRDFSTVAPEFMAIVSSARPNHPAQGQAERLVGAETLLFDVRAAFAGDDLVVTFDDVSGLLAAQRQAAWKDVARRIAHEIKNPLTPIQLSAERLKRKYADSIGADRDVFVRMTDTIVRQVTDIGRMVDEFSSFARMPTPKFAVDDLSEALRQAVFAQRIASPDLDVASTLPPEPVMVSMDTRLLIQAFANILKNAGEGIAARRARDGADIVGEIHVFLAVAGSTATIEVIDNGVGFPVHDRRRLLEPYMTTRAKGTGLGLAIVARVMEEHGGRLELADRQDGAHGARVVMTLPICPKSLQANPGQGATETANLPDMESPNGR</sequence>
<dbReference type="InterPro" id="IPR003660">
    <property type="entry name" value="HAMP_dom"/>
</dbReference>
<dbReference type="RefSeq" id="WP_108984038.1">
    <property type="nucleotide sequence ID" value="NZ_BFBR01000002.1"/>
</dbReference>
<dbReference type="EC" id="2.7.13.3" evidence="3"/>
<feature type="compositionally biased region" description="Polar residues" evidence="14">
    <location>
        <begin position="734"/>
        <end position="746"/>
    </location>
</feature>
<dbReference type="InterPro" id="IPR045671">
    <property type="entry name" value="NtrY-like_N"/>
</dbReference>
<dbReference type="GO" id="GO:0000156">
    <property type="term" value="F:phosphorelay response regulator activity"/>
    <property type="evidence" value="ECO:0007669"/>
    <property type="project" value="TreeGrafter"/>
</dbReference>
<dbReference type="OrthoDB" id="9776727at2"/>
<evidence type="ECO:0000256" key="13">
    <source>
        <dbReference type="ARBA" id="ARBA00023136"/>
    </source>
</evidence>
<evidence type="ECO:0000256" key="9">
    <source>
        <dbReference type="ARBA" id="ARBA00022777"/>
    </source>
</evidence>
<evidence type="ECO:0000256" key="8">
    <source>
        <dbReference type="ARBA" id="ARBA00022741"/>
    </source>
</evidence>
<name>A0A2P2E7X5_9PROT</name>
<dbReference type="Gene3D" id="3.30.565.10">
    <property type="entry name" value="Histidine kinase-like ATPase, C-terminal domain"/>
    <property type="match status" value="1"/>
</dbReference>
<feature type="domain" description="Histidine kinase" evidence="16">
    <location>
        <begin position="510"/>
        <end position="731"/>
    </location>
</feature>
<evidence type="ECO:0000256" key="2">
    <source>
        <dbReference type="ARBA" id="ARBA00004651"/>
    </source>
</evidence>
<evidence type="ECO:0000256" key="10">
    <source>
        <dbReference type="ARBA" id="ARBA00022840"/>
    </source>
</evidence>
<dbReference type="GO" id="GO:0000155">
    <property type="term" value="F:phosphorelay sensor kinase activity"/>
    <property type="evidence" value="ECO:0007669"/>
    <property type="project" value="InterPro"/>
</dbReference>
<keyword evidence="12" id="KW-0902">Two-component regulatory system</keyword>
<evidence type="ECO:0000256" key="6">
    <source>
        <dbReference type="ARBA" id="ARBA00022679"/>
    </source>
</evidence>
<comment type="caution">
    <text evidence="18">The sequence shown here is derived from an EMBL/GenBank/DDBJ whole genome shotgun (WGS) entry which is preliminary data.</text>
</comment>
<keyword evidence="13 15" id="KW-0472">Membrane</keyword>
<organism evidence="18 19">
    <name type="scientific">Candidatus Phycosocius bacilliformis</name>
    <dbReference type="NCBI Taxonomy" id="1445552"/>
    <lineage>
        <taxon>Bacteria</taxon>
        <taxon>Pseudomonadati</taxon>
        <taxon>Pseudomonadota</taxon>
        <taxon>Alphaproteobacteria</taxon>
        <taxon>Caulobacterales</taxon>
        <taxon>Caulobacterales incertae sedis</taxon>
        <taxon>Candidatus Phycosocius</taxon>
    </lineage>
</organism>
<dbReference type="Gene3D" id="1.10.287.130">
    <property type="match status" value="1"/>
</dbReference>
<evidence type="ECO:0000259" key="16">
    <source>
        <dbReference type="PROSITE" id="PS50109"/>
    </source>
</evidence>
<dbReference type="SUPFAM" id="SSF158472">
    <property type="entry name" value="HAMP domain-like"/>
    <property type="match status" value="1"/>
</dbReference>
<dbReference type="CDD" id="cd06225">
    <property type="entry name" value="HAMP"/>
    <property type="match status" value="1"/>
</dbReference>
<dbReference type="InterPro" id="IPR003661">
    <property type="entry name" value="HisK_dim/P_dom"/>
</dbReference>
<keyword evidence="8" id="KW-0547">Nucleotide-binding</keyword>
<dbReference type="PROSITE" id="PS50885">
    <property type="entry name" value="HAMP"/>
    <property type="match status" value="1"/>
</dbReference>
<accession>A0A2P2E7X5</accession>
<dbReference type="PANTHER" id="PTHR42878">
    <property type="entry name" value="TWO-COMPONENT HISTIDINE KINASE"/>
    <property type="match status" value="1"/>
</dbReference>
<dbReference type="SMART" id="SM00388">
    <property type="entry name" value="HisKA"/>
    <property type="match status" value="1"/>
</dbReference>
<dbReference type="InterPro" id="IPR005467">
    <property type="entry name" value="His_kinase_dom"/>
</dbReference>
<feature type="domain" description="HAMP" evidence="17">
    <location>
        <begin position="327"/>
        <end position="380"/>
    </location>
</feature>
<dbReference type="InterPro" id="IPR003594">
    <property type="entry name" value="HATPase_dom"/>
</dbReference>
<dbReference type="InterPro" id="IPR017232">
    <property type="entry name" value="NtrY"/>
</dbReference>
<comment type="subcellular location">
    <subcellularLocation>
        <location evidence="2">Cell membrane</location>
        <topology evidence="2">Multi-pass membrane protein</topology>
    </subcellularLocation>
</comment>
<dbReference type="PRINTS" id="PR00344">
    <property type="entry name" value="BCTRLSENSOR"/>
</dbReference>
<evidence type="ECO:0000256" key="12">
    <source>
        <dbReference type="ARBA" id="ARBA00023012"/>
    </source>
</evidence>
<dbReference type="GO" id="GO:0030295">
    <property type="term" value="F:protein kinase activator activity"/>
    <property type="evidence" value="ECO:0007669"/>
    <property type="project" value="TreeGrafter"/>
</dbReference>